<dbReference type="PROSITE" id="PS50106">
    <property type="entry name" value="PDZ"/>
    <property type="match status" value="1"/>
</dbReference>
<evidence type="ECO:0000259" key="1">
    <source>
        <dbReference type="PROSITE" id="PS50106"/>
    </source>
</evidence>
<feature type="domain" description="PDZ" evidence="1">
    <location>
        <begin position="19"/>
        <end position="90"/>
    </location>
</feature>
<evidence type="ECO:0000313" key="2">
    <source>
        <dbReference type="EMBL" id="OQR98632.1"/>
    </source>
</evidence>
<dbReference type="Proteomes" id="UP000243579">
    <property type="component" value="Unassembled WGS sequence"/>
</dbReference>
<reference evidence="2 3" key="1">
    <citation type="journal article" date="2014" name="Genome Biol. Evol.">
        <title>The secreted proteins of Achlya hypogyna and Thraustotheca clavata identify the ancestral oomycete secretome and reveal gene acquisitions by horizontal gene transfer.</title>
        <authorList>
            <person name="Misner I."/>
            <person name="Blouin N."/>
            <person name="Leonard G."/>
            <person name="Richards T.A."/>
            <person name="Lane C.E."/>
        </authorList>
    </citation>
    <scope>NUCLEOTIDE SEQUENCE [LARGE SCALE GENOMIC DNA]</scope>
    <source>
        <strain evidence="2 3">ATCC 48635</strain>
    </source>
</reference>
<comment type="caution">
    <text evidence="2">The sequence shown here is derived from an EMBL/GenBank/DDBJ whole genome shotgun (WGS) entry which is preliminary data.</text>
</comment>
<dbReference type="InterPro" id="IPR036034">
    <property type="entry name" value="PDZ_sf"/>
</dbReference>
<sequence length="490" mass="53973">MTTTAPEAKPSAKDHGDDIITVTFPDGGDLGIRIDVNTVGQVTVKAIQPTKGPVEMAYPDLSPGDVLVAINSTSVLPYSFTDIMRMLRDAKSASAPMQLTFLPAGTTSAEKAVKTWLRDEETYLNDGEFEVVFPPNEPLGFRLDTSFLMAKSYVLTHVDSPLQLSWARQVIGKCVVNINGFVVLGSPLDEVHSLLYSPEAAFYPKRLWLLRLTDSMHDAVDDNYDVVTIPSPDCMRHIHFAVSERMLEVPTIELAGSGRRSDGIARGQLVLAVNGVSALGVHADKTPGTSCVGMLCVALERLESESRSLLVRDVALYQREFHARRPLSPWRRRPWTTMEPALPSEATLQDVTISSHSRVLAEILKPQGAGTQPESCRPLGRGIRQKWTTPRLRHVQITDYSASRSLGVSFETDFSIKYTVFKAFDRSSFAHHACFTPKCRAVYPTTAKHVRVGDRIVALDGLAVESMETMAIVDFLRRSEGAPRFASSPC</sequence>
<dbReference type="CDD" id="cd00136">
    <property type="entry name" value="PDZ_canonical"/>
    <property type="match status" value="1"/>
</dbReference>
<dbReference type="EMBL" id="JNBR01000082">
    <property type="protein sequence ID" value="OQR98632.1"/>
    <property type="molecule type" value="Genomic_DNA"/>
</dbReference>
<keyword evidence="3" id="KW-1185">Reference proteome</keyword>
<dbReference type="InterPro" id="IPR001478">
    <property type="entry name" value="PDZ"/>
</dbReference>
<protein>
    <recommendedName>
        <fullName evidence="1">PDZ domain-containing protein</fullName>
    </recommendedName>
</protein>
<gene>
    <name evidence="2" type="ORF">ACHHYP_08343</name>
</gene>
<dbReference type="Gene3D" id="2.30.42.10">
    <property type="match status" value="1"/>
</dbReference>
<dbReference type="OrthoDB" id="66881at2759"/>
<accession>A0A1V9ZKW8</accession>
<dbReference type="AlphaFoldDB" id="A0A1V9ZKW8"/>
<evidence type="ECO:0000313" key="3">
    <source>
        <dbReference type="Proteomes" id="UP000243579"/>
    </source>
</evidence>
<dbReference type="SUPFAM" id="SSF50156">
    <property type="entry name" value="PDZ domain-like"/>
    <property type="match status" value="1"/>
</dbReference>
<name>A0A1V9ZKW8_ACHHY</name>
<dbReference type="SMART" id="SM00228">
    <property type="entry name" value="PDZ"/>
    <property type="match status" value="2"/>
</dbReference>
<proteinExistence type="predicted"/>
<organism evidence="2 3">
    <name type="scientific">Achlya hypogyna</name>
    <name type="common">Oomycete</name>
    <name type="synonym">Protoachlya hypogyna</name>
    <dbReference type="NCBI Taxonomy" id="1202772"/>
    <lineage>
        <taxon>Eukaryota</taxon>
        <taxon>Sar</taxon>
        <taxon>Stramenopiles</taxon>
        <taxon>Oomycota</taxon>
        <taxon>Saprolegniomycetes</taxon>
        <taxon>Saprolegniales</taxon>
        <taxon>Achlyaceae</taxon>
        <taxon>Achlya</taxon>
    </lineage>
</organism>